<evidence type="ECO:0000313" key="2">
    <source>
        <dbReference type="Proteomes" id="UP000717696"/>
    </source>
</evidence>
<protein>
    <submittedName>
        <fullName evidence="1">Uncharacterized protein</fullName>
    </submittedName>
</protein>
<accession>A0A9P9D7U6</accession>
<dbReference type="AlphaFoldDB" id="A0A9P9D7U6"/>
<evidence type="ECO:0000313" key="1">
    <source>
        <dbReference type="EMBL" id="KAH7113969.1"/>
    </source>
</evidence>
<reference evidence="1" key="1">
    <citation type="journal article" date="2021" name="Nat. Commun.">
        <title>Genetic determinants of endophytism in the Arabidopsis root mycobiome.</title>
        <authorList>
            <person name="Mesny F."/>
            <person name="Miyauchi S."/>
            <person name="Thiergart T."/>
            <person name="Pickel B."/>
            <person name="Atanasova L."/>
            <person name="Karlsson M."/>
            <person name="Huettel B."/>
            <person name="Barry K.W."/>
            <person name="Haridas S."/>
            <person name="Chen C."/>
            <person name="Bauer D."/>
            <person name="Andreopoulos W."/>
            <person name="Pangilinan J."/>
            <person name="LaButti K."/>
            <person name="Riley R."/>
            <person name="Lipzen A."/>
            <person name="Clum A."/>
            <person name="Drula E."/>
            <person name="Henrissat B."/>
            <person name="Kohler A."/>
            <person name="Grigoriev I.V."/>
            <person name="Martin F.M."/>
            <person name="Hacquard S."/>
        </authorList>
    </citation>
    <scope>NUCLEOTIDE SEQUENCE</scope>
    <source>
        <strain evidence="1">MPI-CAGE-AT-0021</strain>
    </source>
</reference>
<sequence>MSTAAPIVLILGSGSNRMQAAARVFHQLNIAGDLSDPDVVVGAFSKVKEVLGDHPSVIVDNGENFCLV</sequence>
<proteinExistence type="predicted"/>
<dbReference type="Proteomes" id="UP000717696">
    <property type="component" value="Unassembled WGS sequence"/>
</dbReference>
<comment type="caution">
    <text evidence="1">The sequence shown here is derived from an EMBL/GenBank/DDBJ whole genome shotgun (WGS) entry which is preliminary data.</text>
</comment>
<organism evidence="1 2">
    <name type="scientific">Dactylonectria estremocensis</name>
    <dbReference type="NCBI Taxonomy" id="1079267"/>
    <lineage>
        <taxon>Eukaryota</taxon>
        <taxon>Fungi</taxon>
        <taxon>Dikarya</taxon>
        <taxon>Ascomycota</taxon>
        <taxon>Pezizomycotina</taxon>
        <taxon>Sordariomycetes</taxon>
        <taxon>Hypocreomycetidae</taxon>
        <taxon>Hypocreales</taxon>
        <taxon>Nectriaceae</taxon>
        <taxon>Dactylonectria</taxon>
    </lineage>
</organism>
<dbReference type="EMBL" id="JAGMUU010000044">
    <property type="protein sequence ID" value="KAH7113969.1"/>
    <property type="molecule type" value="Genomic_DNA"/>
</dbReference>
<keyword evidence="2" id="KW-1185">Reference proteome</keyword>
<dbReference type="OrthoDB" id="5336600at2759"/>
<gene>
    <name evidence="1" type="ORF">B0J13DRAFT_631051</name>
</gene>
<name>A0A9P9D7U6_9HYPO</name>